<accession>L7LE59</accession>
<dbReference type="GO" id="GO:0005829">
    <property type="term" value="C:cytosol"/>
    <property type="evidence" value="ECO:0007669"/>
    <property type="project" value="TreeGrafter"/>
</dbReference>
<dbReference type="Pfam" id="PF02082">
    <property type="entry name" value="Rrf2"/>
    <property type="match status" value="1"/>
</dbReference>
<feature type="region of interest" description="Disordered" evidence="3">
    <location>
        <begin position="158"/>
        <end position="178"/>
    </location>
</feature>
<dbReference type="STRING" id="1121927.GOHSU_37_00530"/>
<dbReference type="eggNOG" id="COG1959">
    <property type="taxonomic scope" value="Bacteria"/>
</dbReference>
<evidence type="ECO:0000256" key="2">
    <source>
        <dbReference type="ARBA" id="ARBA00034078"/>
    </source>
</evidence>
<comment type="caution">
    <text evidence="4">The sequence shown here is derived from an EMBL/GenBank/DDBJ whole genome shotgun (WGS) entry which is preliminary data.</text>
</comment>
<dbReference type="PANTHER" id="PTHR33221">
    <property type="entry name" value="WINGED HELIX-TURN-HELIX TRANSCRIPTIONAL REGULATOR, RRF2 FAMILY"/>
    <property type="match status" value="1"/>
</dbReference>
<proteinExistence type="predicted"/>
<dbReference type="Proteomes" id="UP000053405">
    <property type="component" value="Unassembled WGS sequence"/>
</dbReference>
<dbReference type="InterPro" id="IPR036390">
    <property type="entry name" value="WH_DNA-bd_sf"/>
</dbReference>
<evidence type="ECO:0000256" key="1">
    <source>
        <dbReference type="ARBA" id="ARBA00023125"/>
    </source>
</evidence>
<sequence>MQLTRFTDIGLRVLMRLAADSGTTTRTARDLAAELSVPPTHTAKVVSRLSEIGVVHSRRGRSGGLSITSLGRTARVGWVVRQLEGDDPVVDCDAATPCPLLPSCRLRGALARAQNAFYDSLDALTVSDLALPASGDTEHAGTGAGRVLPLISRTAAVRDAGAGSGPSSTLSAENRNRS</sequence>
<feature type="compositionally biased region" description="Polar residues" evidence="3">
    <location>
        <begin position="165"/>
        <end position="178"/>
    </location>
</feature>
<protein>
    <submittedName>
        <fullName evidence="4">Putative Rrf2 family DNA-binding protein</fullName>
    </submittedName>
</protein>
<reference evidence="4 5" key="1">
    <citation type="submission" date="2012-12" db="EMBL/GenBank/DDBJ databases">
        <title>Whole genome shotgun sequence of Gordonia hirsuta NBRC 16056.</title>
        <authorList>
            <person name="Isaki-Nakamura S."/>
            <person name="Hosoyama A."/>
            <person name="Tsuchikane K."/>
            <person name="Katsumata H."/>
            <person name="Baba S."/>
            <person name="Yamazaki S."/>
            <person name="Fujita N."/>
        </authorList>
    </citation>
    <scope>NUCLEOTIDE SEQUENCE [LARGE SCALE GENOMIC DNA]</scope>
    <source>
        <strain evidence="4 5">NBRC 16056</strain>
    </source>
</reference>
<evidence type="ECO:0000313" key="5">
    <source>
        <dbReference type="Proteomes" id="UP000053405"/>
    </source>
</evidence>
<organism evidence="4 5">
    <name type="scientific">Gordonia hirsuta DSM 44140 = NBRC 16056</name>
    <dbReference type="NCBI Taxonomy" id="1121927"/>
    <lineage>
        <taxon>Bacteria</taxon>
        <taxon>Bacillati</taxon>
        <taxon>Actinomycetota</taxon>
        <taxon>Actinomycetes</taxon>
        <taxon>Mycobacteriales</taxon>
        <taxon>Gordoniaceae</taxon>
        <taxon>Gordonia</taxon>
    </lineage>
</organism>
<dbReference type="GO" id="GO:0003677">
    <property type="term" value="F:DNA binding"/>
    <property type="evidence" value="ECO:0007669"/>
    <property type="project" value="UniProtKB-KW"/>
</dbReference>
<evidence type="ECO:0000313" key="4">
    <source>
        <dbReference type="EMBL" id="GAC58357.1"/>
    </source>
</evidence>
<dbReference type="InterPro" id="IPR000944">
    <property type="entry name" value="Tscrpt_reg_Rrf2"/>
</dbReference>
<gene>
    <name evidence="4" type="ORF">GOHSU_37_00530</name>
</gene>
<dbReference type="InterPro" id="IPR036388">
    <property type="entry name" value="WH-like_DNA-bd_sf"/>
</dbReference>
<dbReference type="EMBL" id="BANT01000037">
    <property type="protein sequence ID" value="GAC58357.1"/>
    <property type="molecule type" value="Genomic_DNA"/>
</dbReference>
<keyword evidence="5" id="KW-1185">Reference proteome</keyword>
<dbReference type="RefSeq" id="WP_005942330.1">
    <property type="nucleotide sequence ID" value="NZ_ATVK01000019.1"/>
</dbReference>
<dbReference type="Gene3D" id="1.10.10.10">
    <property type="entry name" value="Winged helix-like DNA-binding domain superfamily/Winged helix DNA-binding domain"/>
    <property type="match status" value="1"/>
</dbReference>
<dbReference type="OrthoDB" id="9795923at2"/>
<dbReference type="SUPFAM" id="SSF46785">
    <property type="entry name" value="Winged helix' DNA-binding domain"/>
    <property type="match status" value="1"/>
</dbReference>
<dbReference type="NCBIfam" id="TIGR00738">
    <property type="entry name" value="rrf2_super"/>
    <property type="match status" value="1"/>
</dbReference>
<comment type="cofactor">
    <cofactor evidence="2">
        <name>[2Fe-2S] cluster</name>
        <dbReference type="ChEBI" id="CHEBI:190135"/>
    </cofactor>
</comment>
<evidence type="ECO:0000256" key="3">
    <source>
        <dbReference type="SAM" id="MobiDB-lite"/>
    </source>
</evidence>
<dbReference type="PANTHER" id="PTHR33221:SF4">
    <property type="entry name" value="HTH-TYPE TRANSCRIPTIONAL REPRESSOR NSRR"/>
    <property type="match status" value="1"/>
</dbReference>
<dbReference type="GO" id="GO:0003700">
    <property type="term" value="F:DNA-binding transcription factor activity"/>
    <property type="evidence" value="ECO:0007669"/>
    <property type="project" value="TreeGrafter"/>
</dbReference>
<dbReference type="PROSITE" id="PS51197">
    <property type="entry name" value="HTH_RRF2_2"/>
    <property type="match status" value="1"/>
</dbReference>
<dbReference type="AlphaFoldDB" id="L7LE59"/>
<name>L7LE59_9ACTN</name>
<keyword evidence="1 4" id="KW-0238">DNA-binding</keyword>